<dbReference type="EMBL" id="GBRH01249031">
    <property type="protein sequence ID" value="JAD48864.1"/>
    <property type="molecule type" value="Transcribed_RNA"/>
</dbReference>
<accession>A0A0A9AAY8</accession>
<sequence length="38" mass="4553">MPCHIDITIETIVPTMSYRYYYRNYSSQCIMSIFNPSN</sequence>
<evidence type="ECO:0000313" key="1">
    <source>
        <dbReference type="EMBL" id="JAD48864.1"/>
    </source>
</evidence>
<dbReference type="AlphaFoldDB" id="A0A0A9AAY8"/>
<proteinExistence type="predicted"/>
<reference evidence="1" key="1">
    <citation type="submission" date="2014-09" db="EMBL/GenBank/DDBJ databases">
        <authorList>
            <person name="Magalhaes I.L.F."/>
            <person name="Oliveira U."/>
            <person name="Santos F.R."/>
            <person name="Vidigal T.H.D.A."/>
            <person name="Brescovit A.D."/>
            <person name="Santos A.J."/>
        </authorList>
    </citation>
    <scope>NUCLEOTIDE SEQUENCE</scope>
    <source>
        <tissue evidence="1">Shoot tissue taken approximately 20 cm above the soil surface</tissue>
    </source>
</reference>
<organism evidence="1">
    <name type="scientific">Arundo donax</name>
    <name type="common">Giant reed</name>
    <name type="synonym">Donax arundinaceus</name>
    <dbReference type="NCBI Taxonomy" id="35708"/>
    <lineage>
        <taxon>Eukaryota</taxon>
        <taxon>Viridiplantae</taxon>
        <taxon>Streptophyta</taxon>
        <taxon>Embryophyta</taxon>
        <taxon>Tracheophyta</taxon>
        <taxon>Spermatophyta</taxon>
        <taxon>Magnoliopsida</taxon>
        <taxon>Liliopsida</taxon>
        <taxon>Poales</taxon>
        <taxon>Poaceae</taxon>
        <taxon>PACMAD clade</taxon>
        <taxon>Arundinoideae</taxon>
        <taxon>Arundineae</taxon>
        <taxon>Arundo</taxon>
    </lineage>
</organism>
<reference evidence="1" key="2">
    <citation type="journal article" date="2015" name="Data Brief">
        <title>Shoot transcriptome of the giant reed, Arundo donax.</title>
        <authorList>
            <person name="Barrero R.A."/>
            <person name="Guerrero F.D."/>
            <person name="Moolhuijzen P."/>
            <person name="Goolsby J.A."/>
            <person name="Tidwell J."/>
            <person name="Bellgard S.E."/>
            <person name="Bellgard M.I."/>
        </authorList>
    </citation>
    <scope>NUCLEOTIDE SEQUENCE</scope>
    <source>
        <tissue evidence="1">Shoot tissue taken approximately 20 cm above the soil surface</tissue>
    </source>
</reference>
<protein>
    <submittedName>
        <fullName evidence="1">Uncharacterized protein</fullName>
    </submittedName>
</protein>
<name>A0A0A9AAY8_ARUDO</name>